<comment type="caution">
    <text evidence="8">The sequence shown here is derived from an EMBL/GenBank/DDBJ whole genome shotgun (WGS) entry which is preliminary data.</text>
</comment>
<feature type="transmembrane region" description="Helical" evidence="6">
    <location>
        <begin position="131"/>
        <end position="152"/>
    </location>
</feature>
<evidence type="ECO:0000256" key="1">
    <source>
        <dbReference type="ARBA" id="ARBA00004651"/>
    </source>
</evidence>
<dbReference type="OrthoDB" id="9793415at2"/>
<gene>
    <name evidence="8" type="primary">yhjX_1</name>
    <name evidence="8" type="ORF">CLLU_11680</name>
</gene>
<dbReference type="RefSeq" id="WP_106008632.1">
    <property type="nucleotide sequence ID" value="NZ_JALCPJ010000003.1"/>
</dbReference>
<feature type="transmembrane region" description="Helical" evidence="6">
    <location>
        <begin position="310"/>
        <end position="331"/>
    </location>
</feature>
<dbReference type="AlphaFoldDB" id="A0A2T0BPK8"/>
<dbReference type="InterPro" id="IPR020846">
    <property type="entry name" value="MFS_dom"/>
</dbReference>
<evidence type="ECO:0000313" key="8">
    <source>
        <dbReference type="EMBL" id="PRR85826.1"/>
    </source>
</evidence>
<feature type="transmembrane region" description="Helical" evidence="6">
    <location>
        <begin position="376"/>
        <end position="397"/>
    </location>
</feature>
<dbReference type="PROSITE" id="PS50850">
    <property type="entry name" value="MFS"/>
    <property type="match status" value="1"/>
</dbReference>
<evidence type="ECO:0000313" key="9">
    <source>
        <dbReference type="Proteomes" id="UP000237798"/>
    </source>
</evidence>
<proteinExistence type="predicted"/>
<name>A0A2T0BPK8_9CLOT</name>
<feature type="transmembrane region" description="Helical" evidence="6">
    <location>
        <begin position="220"/>
        <end position="241"/>
    </location>
</feature>
<evidence type="ECO:0000259" key="7">
    <source>
        <dbReference type="PROSITE" id="PS50850"/>
    </source>
</evidence>
<evidence type="ECO:0000256" key="6">
    <source>
        <dbReference type="SAM" id="Phobius"/>
    </source>
</evidence>
<dbReference type="GO" id="GO:0005886">
    <property type="term" value="C:plasma membrane"/>
    <property type="evidence" value="ECO:0007669"/>
    <property type="project" value="UniProtKB-SubCell"/>
</dbReference>
<dbReference type="Proteomes" id="UP000237798">
    <property type="component" value="Unassembled WGS sequence"/>
</dbReference>
<feature type="transmembrane region" description="Helical" evidence="6">
    <location>
        <begin position="343"/>
        <end position="364"/>
    </location>
</feature>
<reference evidence="8 9" key="1">
    <citation type="submission" date="2018-03" db="EMBL/GenBank/DDBJ databases">
        <title>Genome sequence of Clostridium luticellarii DSM 29923.</title>
        <authorList>
            <person name="Poehlein A."/>
            <person name="Daniel R."/>
        </authorList>
    </citation>
    <scope>NUCLEOTIDE SEQUENCE [LARGE SCALE GENOMIC DNA]</scope>
    <source>
        <strain evidence="8 9">DSM 29923</strain>
    </source>
</reference>
<evidence type="ECO:0000256" key="5">
    <source>
        <dbReference type="ARBA" id="ARBA00023136"/>
    </source>
</evidence>
<feature type="transmembrane region" description="Helical" evidence="6">
    <location>
        <begin position="7"/>
        <end position="26"/>
    </location>
</feature>
<dbReference type="EMBL" id="PVXP01000011">
    <property type="protein sequence ID" value="PRR85826.1"/>
    <property type="molecule type" value="Genomic_DNA"/>
</dbReference>
<evidence type="ECO:0000256" key="3">
    <source>
        <dbReference type="ARBA" id="ARBA00022692"/>
    </source>
</evidence>
<keyword evidence="5 6" id="KW-0472">Membrane</keyword>
<keyword evidence="3 6" id="KW-0812">Transmembrane</keyword>
<protein>
    <submittedName>
        <fullName evidence="8">Putative MFS-type transporter YhjX</fullName>
    </submittedName>
</protein>
<dbReference type="Gene3D" id="1.20.1250.20">
    <property type="entry name" value="MFS general substrate transporter like domains"/>
    <property type="match status" value="2"/>
</dbReference>
<dbReference type="PANTHER" id="PTHR11360">
    <property type="entry name" value="MONOCARBOXYLATE TRANSPORTER"/>
    <property type="match status" value="1"/>
</dbReference>
<dbReference type="InterPro" id="IPR050327">
    <property type="entry name" value="Proton-linked_MCT"/>
</dbReference>
<dbReference type="InterPro" id="IPR011701">
    <property type="entry name" value="MFS"/>
</dbReference>
<dbReference type="InterPro" id="IPR036259">
    <property type="entry name" value="MFS_trans_sf"/>
</dbReference>
<comment type="subcellular location">
    <subcellularLocation>
        <location evidence="1">Cell membrane</location>
        <topology evidence="1">Multi-pass membrane protein</topology>
    </subcellularLocation>
</comment>
<sequence length="404" mass="43959">MGKKKRVIVLLVGTVLLLFLGMIYAWSIFIKPLEAEFGWKRSETSMVFVISIICFTIGNLVSGQMLKKYSTRVPFSIGAVMLLVGFIGASKATQLMNLYIFYGVICSTGIGLIYNGILPTILAWFPDRSGIASGILLMGYGLGAFILGPIISSFLSSDFGWRNVFLTLGIVFFILVLLSSFIIKLPNTEETASLPEAASTEEHEALEDVTTKDMLKSRSFYFFFIWMFLLGSVGLAVLGIGAALPTEMSNGNAMLAAFVAGVASVGNGSGRLIGGYLCDHAGRTKTMIIANSSFVLGAAALISSQLMNSIFLLGVGYLICGLSFGCILLVMTYFCKHIYGQKYMAMNFAIINCYGILAVFVGNFGSGKIYDMEGSYILVFYIMIVFILLAFLFMKLVNNSLKKD</sequence>
<keyword evidence="9" id="KW-1185">Reference proteome</keyword>
<evidence type="ECO:0000256" key="2">
    <source>
        <dbReference type="ARBA" id="ARBA00022448"/>
    </source>
</evidence>
<feature type="transmembrane region" description="Helical" evidence="6">
    <location>
        <begin position="99"/>
        <end position="124"/>
    </location>
</feature>
<keyword evidence="2" id="KW-0813">Transport</keyword>
<dbReference type="Pfam" id="PF07690">
    <property type="entry name" value="MFS_1"/>
    <property type="match status" value="1"/>
</dbReference>
<feature type="transmembrane region" description="Helical" evidence="6">
    <location>
        <begin position="73"/>
        <end position="93"/>
    </location>
</feature>
<keyword evidence="4 6" id="KW-1133">Transmembrane helix</keyword>
<accession>A0A2T0BPK8</accession>
<feature type="transmembrane region" description="Helical" evidence="6">
    <location>
        <begin position="46"/>
        <end position="66"/>
    </location>
</feature>
<evidence type="ECO:0000256" key="4">
    <source>
        <dbReference type="ARBA" id="ARBA00022989"/>
    </source>
</evidence>
<feature type="transmembrane region" description="Helical" evidence="6">
    <location>
        <begin position="286"/>
        <end position="304"/>
    </location>
</feature>
<feature type="transmembrane region" description="Helical" evidence="6">
    <location>
        <begin position="164"/>
        <end position="183"/>
    </location>
</feature>
<feature type="domain" description="Major facilitator superfamily (MFS) profile" evidence="7">
    <location>
        <begin position="6"/>
        <end position="402"/>
    </location>
</feature>
<feature type="transmembrane region" description="Helical" evidence="6">
    <location>
        <begin position="253"/>
        <end position="274"/>
    </location>
</feature>
<organism evidence="8 9">
    <name type="scientific">Clostridium luticellarii</name>
    <dbReference type="NCBI Taxonomy" id="1691940"/>
    <lineage>
        <taxon>Bacteria</taxon>
        <taxon>Bacillati</taxon>
        <taxon>Bacillota</taxon>
        <taxon>Clostridia</taxon>
        <taxon>Eubacteriales</taxon>
        <taxon>Clostridiaceae</taxon>
        <taxon>Clostridium</taxon>
    </lineage>
</organism>
<dbReference type="SUPFAM" id="SSF103473">
    <property type="entry name" value="MFS general substrate transporter"/>
    <property type="match status" value="1"/>
</dbReference>
<dbReference type="GO" id="GO:0022857">
    <property type="term" value="F:transmembrane transporter activity"/>
    <property type="evidence" value="ECO:0007669"/>
    <property type="project" value="InterPro"/>
</dbReference>